<reference evidence="10" key="1">
    <citation type="journal article" date="2018" name="Gigascience">
        <title>Genome assembly of the Pink Ipe (Handroanthus impetiginosus, Bignoniaceae), a highly valued, ecologically keystone Neotropical timber forest tree.</title>
        <authorList>
            <person name="Silva-Junior O.B."/>
            <person name="Grattapaglia D."/>
            <person name="Novaes E."/>
            <person name="Collevatti R.G."/>
        </authorList>
    </citation>
    <scope>NUCLEOTIDE SEQUENCE [LARGE SCALE GENOMIC DNA]</scope>
    <source>
        <strain evidence="10">cv. UFG-1</strain>
    </source>
</reference>
<feature type="compositionally biased region" description="Low complexity" evidence="7">
    <location>
        <begin position="48"/>
        <end position="59"/>
    </location>
</feature>
<dbReference type="Proteomes" id="UP000231279">
    <property type="component" value="Unassembled WGS sequence"/>
</dbReference>
<keyword evidence="10" id="KW-1185">Reference proteome</keyword>
<dbReference type="PROSITE" id="PS51294">
    <property type="entry name" value="HTH_MYB"/>
    <property type="match status" value="1"/>
</dbReference>
<dbReference type="FunFam" id="1.10.10.60:FF:000002">
    <property type="entry name" value="Myb family transcription factor"/>
    <property type="match status" value="1"/>
</dbReference>
<evidence type="ECO:0000256" key="5">
    <source>
        <dbReference type="ARBA" id="ARBA00023163"/>
    </source>
</evidence>
<dbReference type="InterPro" id="IPR009057">
    <property type="entry name" value="Homeodomain-like_sf"/>
</dbReference>
<dbReference type="PANTHER" id="PTHR31499">
    <property type="entry name" value="MYB FAMILY TRANSCRIPTION FACTOR PHL11"/>
    <property type="match status" value="1"/>
</dbReference>
<dbReference type="InterPro" id="IPR017930">
    <property type="entry name" value="Myb_dom"/>
</dbReference>
<feature type="compositionally biased region" description="Polar residues" evidence="7">
    <location>
        <begin position="37"/>
        <end position="47"/>
    </location>
</feature>
<keyword evidence="5" id="KW-0804">Transcription</keyword>
<organism evidence="9 10">
    <name type="scientific">Handroanthus impetiginosus</name>
    <dbReference type="NCBI Taxonomy" id="429701"/>
    <lineage>
        <taxon>Eukaryota</taxon>
        <taxon>Viridiplantae</taxon>
        <taxon>Streptophyta</taxon>
        <taxon>Embryophyta</taxon>
        <taxon>Tracheophyta</taxon>
        <taxon>Spermatophyta</taxon>
        <taxon>Magnoliopsida</taxon>
        <taxon>eudicotyledons</taxon>
        <taxon>Gunneridae</taxon>
        <taxon>Pentapetalae</taxon>
        <taxon>asterids</taxon>
        <taxon>lamiids</taxon>
        <taxon>Lamiales</taxon>
        <taxon>Bignoniaceae</taxon>
        <taxon>Crescentiina</taxon>
        <taxon>Tabebuia alliance</taxon>
        <taxon>Handroanthus</taxon>
    </lineage>
</organism>
<comment type="similarity">
    <text evidence="2">Belongs to the MYB-CC family.</text>
</comment>
<evidence type="ECO:0000256" key="2">
    <source>
        <dbReference type="ARBA" id="ARBA00006783"/>
    </source>
</evidence>
<dbReference type="NCBIfam" id="TIGR01557">
    <property type="entry name" value="myb_SHAQKYF"/>
    <property type="match status" value="1"/>
</dbReference>
<dbReference type="InterPro" id="IPR001005">
    <property type="entry name" value="SANT/Myb"/>
</dbReference>
<dbReference type="GO" id="GO:0003700">
    <property type="term" value="F:DNA-binding transcription factor activity"/>
    <property type="evidence" value="ECO:0007669"/>
    <property type="project" value="InterPro"/>
</dbReference>
<dbReference type="SUPFAM" id="SSF46689">
    <property type="entry name" value="Homeodomain-like"/>
    <property type="match status" value="1"/>
</dbReference>
<name>A0A2G9HR65_9LAMI</name>
<evidence type="ECO:0000256" key="3">
    <source>
        <dbReference type="ARBA" id="ARBA00023015"/>
    </source>
</evidence>
<gene>
    <name evidence="9" type="ORF">CDL12_07336</name>
</gene>
<feature type="domain" description="HTH myb-type" evidence="8">
    <location>
        <begin position="184"/>
        <end position="244"/>
    </location>
</feature>
<accession>A0A2G9HR65</accession>
<comment type="subcellular location">
    <subcellularLocation>
        <location evidence="1">Nucleus</location>
    </subcellularLocation>
</comment>
<evidence type="ECO:0000256" key="6">
    <source>
        <dbReference type="ARBA" id="ARBA00023242"/>
    </source>
</evidence>
<evidence type="ECO:0000256" key="1">
    <source>
        <dbReference type="ARBA" id="ARBA00004123"/>
    </source>
</evidence>
<evidence type="ECO:0000259" key="8">
    <source>
        <dbReference type="PROSITE" id="PS51294"/>
    </source>
</evidence>
<dbReference type="OrthoDB" id="551907at2759"/>
<evidence type="ECO:0000256" key="7">
    <source>
        <dbReference type="SAM" id="MobiDB-lite"/>
    </source>
</evidence>
<dbReference type="EMBL" id="NKXS01001189">
    <property type="protein sequence ID" value="PIN20011.1"/>
    <property type="molecule type" value="Genomic_DNA"/>
</dbReference>
<dbReference type="InterPro" id="IPR025756">
    <property type="entry name" value="Myb_CC_LHEQLE"/>
</dbReference>
<dbReference type="Gene3D" id="1.10.10.60">
    <property type="entry name" value="Homeodomain-like"/>
    <property type="match status" value="1"/>
</dbReference>
<dbReference type="AlphaFoldDB" id="A0A2G9HR65"/>
<keyword evidence="3" id="KW-0805">Transcription regulation</keyword>
<dbReference type="PANTHER" id="PTHR31499:SF85">
    <property type="entry name" value="TRANSCRIPTION FACTOR MYB-RELATED FAMILY"/>
    <property type="match status" value="1"/>
</dbReference>
<dbReference type="Pfam" id="PF00249">
    <property type="entry name" value="Myb_DNA-binding"/>
    <property type="match status" value="1"/>
</dbReference>
<dbReference type="Pfam" id="PF14379">
    <property type="entry name" value="Myb_CC_LHEQLE"/>
    <property type="match status" value="1"/>
</dbReference>
<evidence type="ECO:0000256" key="4">
    <source>
        <dbReference type="ARBA" id="ARBA00023054"/>
    </source>
</evidence>
<evidence type="ECO:0000313" key="10">
    <source>
        <dbReference type="Proteomes" id="UP000231279"/>
    </source>
</evidence>
<evidence type="ECO:0000313" key="9">
    <source>
        <dbReference type="EMBL" id="PIN20011.1"/>
    </source>
</evidence>
<comment type="caution">
    <text evidence="9">The sequence shown here is derived from an EMBL/GenBank/DDBJ whole genome shotgun (WGS) entry which is preliminary data.</text>
</comment>
<dbReference type="GO" id="GO:0005634">
    <property type="term" value="C:nucleus"/>
    <property type="evidence" value="ECO:0007669"/>
    <property type="project" value="UniProtKB-SubCell"/>
</dbReference>
<dbReference type="InterPro" id="IPR006447">
    <property type="entry name" value="Myb_dom_plants"/>
</dbReference>
<keyword evidence="6" id="KW-0539">Nucleus</keyword>
<protein>
    <recommendedName>
        <fullName evidence="8">HTH myb-type domain-containing protein</fullName>
    </recommendedName>
</protein>
<feature type="compositionally biased region" description="Polar residues" evidence="7">
    <location>
        <begin position="324"/>
        <end position="341"/>
    </location>
</feature>
<feature type="region of interest" description="Disordered" evidence="7">
    <location>
        <begin position="315"/>
        <end position="359"/>
    </location>
</feature>
<proteinExistence type="inferred from homology"/>
<dbReference type="InterPro" id="IPR046955">
    <property type="entry name" value="PHR1-like"/>
</dbReference>
<sequence length="359" mass="40555">MKRIQNSYCFVDDFVSQYPNYFPGNVGIQISTASGNGLQKQNSWPDTSSGPIISRSGSSSSAFDATEVYMGVSGYDFQENNISDCSLPYFKNTNQSVPSFPQITTPDVGSYRINPFICFSEREQLLQIKDKLLGDLEDSNSKTPSLPSDANQNLRTLEDPYTAHFPHMKQVGGTLPTNIATPLSSSKMRIRWTQDLHDRFVECVKRLGGPDKATPKAILKLMETKGLTILHIKSHLQKYRNAKYVPESVEGRSEKKSNTTHDVAEIDIETGMQLREALQLQLDVQMRLHEQLEIQRKLQLRIEEQAKQLKMMFEQQQKTRRNLMKSTNSDSKRANNSSPTLEDSEVMVSEGSDDDAVFP</sequence>
<keyword evidence="4" id="KW-0175">Coiled coil</keyword>
<dbReference type="STRING" id="429701.A0A2G9HR65"/>
<dbReference type="GO" id="GO:0003677">
    <property type="term" value="F:DNA binding"/>
    <property type="evidence" value="ECO:0007669"/>
    <property type="project" value="InterPro"/>
</dbReference>
<feature type="region of interest" description="Disordered" evidence="7">
    <location>
        <begin position="37"/>
        <end position="59"/>
    </location>
</feature>